<gene>
    <name evidence="1" type="ORF">AMORRO_LOCUS2112</name>
</gene>
<evidence type="ECO:0000313" key="1">
    <source>
        <dbReference type="EMBL" id="CAG8476806.1"/>
    </source>
</evidence>
<name>A0A9N8W7V8_9GLOM</name>
<comment type="caution">
    <text evidence="1">The sequence shown here is derived from an EMBL/GenBank/DDBJ whole genome shotgun (WGS) entry which is preliminary data.</text>
</comment>
<accession>A0A9N8W7V8</accession>
<dbReference type="AlphaFoldDB" id="A0A9N8W7V8"/>
<keyword evidence="2" id="KW-1185">Reference proteome</keyword>
<dbReference type="OrthoDB" id="2429906at2759"/>
<organism evidence="1 2">
    <name type="scientific">Acaulospora morrowiae</name>
    <dbReference type="NCBI Taxonomy" id="94023"/>
    <lineage>
        <taxon>Eukaryota</taxon>
        <taxon>Fungi</taxon>
        <taxon>Fungi incertae sedis</taxon>
        <taxon>Mucoromycota</taxon>
        <taxon>Glomeromycotina</taxon>
        <taxon>Glomeromycetes</taxon>
        <taxon>Diversisporales</taxon>
        <taxon>Acaulosporaceae</taxon>
        <taxon>Acaulospora</taxon>
    </lineage>
</organism>
<proteinExistence type="predicted"/>
<evidence type="ECO:0000313" key="2">
    <source>
        <dbReference type="Proteomes" id="UP000789342"/>
    </source>
</evidence>
<reference evidence="1" key="1">
    <citation type="submission" date="2021-06" db="EMBL/GenBank/DDBJ databases">
        <authorList>
            <person name="Kallberg Y."/>
            <person name="Tangrot J."/>
            <person name="Rosling A."/>
        </authorList>
    </citation>
    <scope>NUCLEOTIDE SEQUENCE</scope>
    <source>
        <strain evidence="1">CL551</strain>
    </source>
</reference>
<sequence>MIVHQRFDLELHIILFSLSNVVTWYDMIVNLEGSNIRVVLPHFICRPVIFLLAKFQKAQKRPIRTLCCHYANASKLDKSMNKLLRKKQEWKANNFDDDFDNLSISDAAKKLVLSQSPEDFSRQLIRLFLTPARAKETLR</sequence>
<dbReference type="EMBL" id="CAJVPV010000865">
    <property type="protein sequence ID" value="CAG8476806.1"/>
    <property type="molecule type" value="Genomic_DNA"/>
</dbReference>
<dbReference type="Proteomes" id="UP000789342">
    <property type="component" value="Unassembled WGS sequence"/>
</dbReference>
<protein>
    <submittedName>
        <fullName evidence="1">7452_t:CDS:1</fullName>
    </submittedName>
</protein>